<organism evidence="6 7">
    <name type="scientific">Candidatus Blautia merdavium</name>
    <dbReference type="NCBI Taxonomy" id="2838494"/>
    <lineage>
        <taxon>Bacteria</taxon>
        <taxon>Bacillati</taxon>
        <taxon>Bacillota</taxon>
        <taxon>Clostridia</taxon>
        <taxon>Lachnospirales</taxon>
        <taxon>Lachnospiraceae</taxon>
        <taxon>Blautia</taxon>
    </lineage>
</organism>
<dbReference type="InterPro" id="IPR008920">
    <property type="entry name" value="TF_FadR/GntR_C"/>
</dbReference>
<gene>
    <name evidence="6" type="ORF">H9753_03115</name>
</gene>
<dbReference type="Gene3D" id="1.10.10.10">
    <property type="entry name" value="Winged helix-like DNA-binding domain superfamily/Winged helix DNA-binding domain"/>
    <property type="match status" value="1"/>
</dbReference>
<evidence type="ECO:0000256" key="1">
    <source>
        <dbReference type="ARBA" id="ARBA00023015"/>
    </source>
</evidence>
<evidence type="ECO:0000256" key="2">
    <source>
        <dbReference type="ARBA" id="ARBA00023125"/>
    </source>
</evidence>
<dbReference type="InterPro" id="IPR036388">
    <property type="entry name" value="WH-like_DNA-bd_sf"/>
</dbReference>
<keyword evidence="3" id="KW-0804">Transcription</keyword>
<dbReference type="PROSITE" id="PS50949">
    <property type="entry name" value="HTH_GNTR"/>
    <property type="match status" value="1"/>
</dbReference>
<evidence type="ECO:0000313" key="6">
    <source>
        <dbReference type="EMBL" id="HJC62594.1"/>
    </source>
</evidence>
<dbReference type="InterPro" id="IPR011711">
    <property type="entry name" value="GntR_C"/>
</dbReference>
<dbReference type="SUPFAM" id="SSF46785">
    <property type="entry name" value="Winged helix' DNA-binding domain"/>
    <property type="match status" value="1"/>
</dbReference>
<feature type="region of interest" description="Disordered" evidence="4">
    <location>
        <begin position="237"/>
        <end position="257"/>
    </location>
</feature>
<evidence type="ECO:0000256" key="4">
    <source>
        <dbReference type="SAM" id="MobiDB-lite"/>
    </source>
</evidence>
<dbReference type="GO" id="GO:0003700">
    <property type="term" value="F:DNA-binding transcription factor activity"/>
    <property type="evidence" value="ECO:0007669"/>
    <property type="project" value="InterPro"/>
</dbReference>
<dbReference type="InterPro" id="IPR000524">
    <property type="entry name" value="Tscrpt_reg_HTH_GntR"/>
</dbReference>
<accession>A0A9D2PKD9</accession>
<dbReference type="SUPFAM" id="SSF48008">
    <property type="entry name" value="GntR ligand-binding domain-like"/>
    <property type="match status" value="1"/>
</dbReference>
<dbReference type="AlphaFoldDB" id="A0A9D2PKD9"/>
<reference evidence="6" key="1">
    <citation type="journal article" date="2021" name="PeerJ">
        <title>Extensive microbial diversity within the chicken gut microbiome revealed by metagenomics and culture.</title>
        <authorList>
            <person name="Gilroy R."/>
            <person name="Ravi A."/>
            <person name="Getino M."/>
            <person name="Pursley I."/>
            <person name="Horton D.L."/>
            <person name="Alikhan N.F."/>
            <person name="Baker D."/>
            <person name="Gharbi K."/>
            <person name="Hall N."/>
            <person name="Watson M."/>
            <person name="Adriaenssens E.M."/>
            <person name="Foster-Nyarko E."/>
            <person name="Jarju S."/>
            <person name="Secka A."/>
            <person name="Antonio M."/>
            <person name="Oren A."/>
            <person name="Chaudhuri R.R."/>
            <person name="La Ragione R."/>
            <person name="Hildebrand F."/>
            <person name="Pallen M.J."/>
        </authorList>
    </citation>
    <scope>NUCLEOTIDE SEQUENCE</scope>
    <source>
        <strain evidence="6">ChiBcec2-3848</strain>
    </source>
</reference>
<keyword evidence="1" id="KW-0805">Transcription regulation</keyword>
<dbReference type="InterPro" id="IPR036390">
    <property type="entry name" value="WH_DNA-bd_sf"/>
</dbReference>
<dbReference type="SMART" id="SM00895">
    <property type="entry name" value="FCD"/>
    <property type="match status" value="1"/>
</dbReference>
<dbReference type="Pfam" id="PF07729">
    <property type="entry name" value="FCD"/>
    <property type="match status" value="1"/>
</dbReference>
<dbReference type="Proteomes" id="UP000823886">
    <property type="component" value="Unassembled WGS sequence"/>
</dbReference>
<dbReference type="PRINTS" id="PR00035">
    <property type="entry name" value="HTHGNTR"/>
</dbReference>
<dbReference type="SMART" id="SM00345">
    <property type="entry name" value="HTH_GNTR"/>
    <property type="match status" value="1"/>
</dbReference>
<comment type="caution">
    <text evidence="6">The sequence shown here is derived from an EMBL/GenBank/DDBJ whole genome shotgun (WGS) entry which is preliminary data.</text>
</comment>
<evidence type="ECO:0000259" key="5">
    <source>
        <dbReference type="PROSITE" id="PS50949"/>
    </source>
</evidence>
<dbReference type="Gene3D" id="1.20.120.530">
    <property type="entry name" value="GntR ligand-binding domain-like"/>
    <property type="match status" value="1"/>
</dbReference>
<feature type="compositionally biased region" description="Basic and acidic residues" evidence="4">
    <location>
        <begin position="237"/>
        <end position="250"/>
    </location>
</feature>
<dbReference type="CDD" id="cd07377">
    <property type="entry name" value="WHTH_GntR"/>
    <property type="match status" value="1"/>
</dbReference>
<keyword evidence="2" id="KW-0238">DNA-binding</keyword>
<dbReference type="PANTHER" id="PTHR43537:SF43">
    <property type="entry name" value="GNTR-FAMILY TRANSCRIPTIONAL REGULATOR"/>
    <property type="match status" value="1"/>
</dbReference>
<name>A0A9D2PKD9_9FIRM</name>
<evidence type="ECO:0000313" key="7">
    <source>
        <dbReference type="Proteomes" id="UP000823886"/>
    </source>
</evidence>
<feature type="domain" description="HTH gntR-type" evidence="5">
    <location>
        <begin position="13"/>
        <end position="81"/>
    </location>
</feature>
<dbReference type="EMBL" id="DWVZ01000038">
    <property type="protein sequence ID" value="HJC62594.1"/>
    <property type="molecule type" value="Genomic_DNA"/>
</dbReference>
<dbReference type="Pfam" id="PF00392">
    <property type="entry name" value="GntR"/>
    <property type="match status" value="1"/>
</dbReference>
<dbReference type="GO" id="GO:0003677">
    <property type="term" value="F:DNA binding"/>
    <property type="evidence" value="ECO:0007669"/>
    <property type="project" value="UniProtKB-KW"/>
</dbReference>
<reference evidence="6" key="2">
    <citation type="submission" date="2021-04" db="EMBL/GenBank/DDBJ databases">
        <authorList>
            <person name="Gilroy R."/>
        </authorList>
    </citation>
    <scope>NUCLEOTIDE SEQUENCE</scope>
    <source>
        <strain evidence="6">ChiBcec2-3848</strain>
    </source>
</reference>
<proteinExistence type="predicted"/>
<evidence type="ECO:0000256" key="3">
    <source>
        <dbReference type="ARBA" id="ARBA00023163"/>
    </source>
</evidence>
<sequence>MTERKQKTKEEHEKVYFTVIDYIKQLAMEGKIAFGGKIPSERELMNTLGLSRNSIREALRSMENMGLIESRQGQGNFLVNHMGESLNRVFSMLLFMGESDYVEISQLRRFIEIGAYLLAVRKAKEEDLDRLDGIWRGINQCSEEEKVKRDKEFHDEIIRISGNRLLSILNESLGDLFKTLIADLAMNIASNDWDELCRCHEKVSRCLRDRDIQGGMKAIREHYNIIDRDLEAYTKKAGNSEKAAKDREGAEGETENL</sequence>
<dbReference type="PANTHER" id="PTHR43537">
    <property type="entry name" value="TRANSCRIPTIONAL REGULATOR, GNTR FAMILY"/>
    <property type="match status" value="1"/>
</dbReference>
<protein>
    <submittedName>
        <fullName evidence="6">FCD domain-containing protein</fullName>
    </submittedName>
</protein>